<evidence type="ECO:0000313" key="3">
    <source>
        <dbReference type="Proteomes" id="UP001059596"/>
    </source>
</evidence>
<dbReference type="Proteomes" id="UP001059596">
    <property type="component" value="Chromosome 3R"/>
</dbReference>
<organism evidence="2 3">
    <name type="scientific">Drosophila gunungcola</name>
    <name type="common">fruit fly</name>
    <dbReference type="NCBI Taxonomy" id="103775"/>
    <lineage>
        <taxon>Eukaryota</taxon>
        <taxon>Metazoa</taxon>
        <taxon>Ecdysozoa</taxon>
        <taxon>Arthropoda</taxon>
        <taxon>Hexapoda</taxon>
        <taxon>Insecta</taxon>
        <taxon>Pterygota</taxon>
        <taxon>Neoptera</taxon>
        <taxon>Endopterygota</taxon>
        <taxon>Diptera</taxon>
        <taxon>Brachycera</taxon>
        <taxon>Muscomorpha</taxon>
        <taxon>Ephydroidea</taxon>
        <taxon>Drosophilidae</taxon>
        <taxon>Drosophila</taxon>
        <taxon>Sophophora</taxon>
    </lineage>
</organism>
<evidence type="ECO:0000256" key="1">
    <source>
        <dbReference type="SAM" id="Phobius"/>
    </source>
</evidence>
<keyword evidence="1" id="KW-0472">Membrane</keyword>
<keyword evidence="1" id="KW-1133">Transmembrane helix</keyword>
<keyword evidence="3" id="KW-1185">Reference proteome</keyword>
<accession>A0A9P9YZ15</accession>
<proteinExistence type="predicted"/>
<evidence type="ECO:0000313" key="2">
    <source>
        <dbReference type="EMBL" id="KAI8045790.1"/>
    </source>
</evidence>
<protein>
    <submittedName>
        <fullName evidence="2">Uncharacterized protein</fullName>
    </submittedName>
</protein>
<name>A0A9P9YZ15_9MUSC</name>
<dbReference type="EMBL" id="JAMKOV010000001">
    <property type="protein sequence ID" value="KAI8045790.1"/>
    <property type="molecule type" value="Genomic_DNA"/>
</dbReference>
<gene>
    <name evidence="2" type="ORF">M5D96_001979</name>
</gene>
<sequence length="58" mass="6459">MCHSGHLTRARLPQGPGHKIAFSSSLTRGPLTELVDKKSLVTLDVIIYLYVVWLLVNL</sequence>
<reference evidence="2" key="1">
    <citation type="journal article" date="2023" name="Genome Biol. Evol.">
        <title>Long-read-based Genome Assembly of Drosophila gunungcola Reveals Fewer Chemosensory Genes in Flower-breeding Species.</title>
        <authorList>
            <person name="Negi A."/>
            <person name="Liao B.Y."/>
            <person name="Yeh S.D."/>
        </authorList>
    </citation>
    <scope>NUCLEOTIDE SEQUENCE</scope>
    <source>
        <strain evidence="2">Sukarami</strain>
    </source>
</reference>
<keyword evidence="1" id="KW-0812">Transmembrane</keyword>
<feature type="transmembrane region" description="Helical" evidence="1">
    <location>
        <begin position="39"/>
        <end position="56"/>
    </location>
</feature>
<dbReference type="AlphaFoldDB" id="A0A9P9YZ15"/>
<comment type="caution">
    <text evidence="2">The sequence shown here is derived from an EMBL/GenBank/DDBJ whole genome shotgun (WGS) entry which is preliminary data.</text>
</comment>